<protein>
    <submittedName>
        <fullName evidence="1">Uncharacterized protein</fullName>
    </submittedName>
</protein>
<gene>
    <name evidence="1" type="ORF">NLG97_g3501</name>
</gene>
<dbReference type="EMBL" id="JANAKD010000295">
    <property type="protein sequence ID" value="KAJ3495290.1"/>
    <property type="molecule type" value="Genomic_DNA"/>
</dbReference>
<comment type="caution">
    <text evidence="1">The sequence shown here is derived from an EMBL/GenBank/DDBJ whole genome shotgun (WGS) entry which is preliminary data.</text>
</comment>
<organism evidence="1 2">
    <name type="scientific">Lecanicillium saksenae</name>
    <dbReference type="NCBI Taxonomy" id="468837"/>
    <lineage>
        <taxon>Eukaryota</taxon>
        <taxon>Fungi</taxon>
        <taxon>Dikarya</taxon>
        <taxon>Ascomycota</taxon>
        <taxon>Pezizomycotina</taxon>
        <taxon>Sordariomycetes</taxon>
        <taxon>Hypocreomycetidae</taxon>
        <taxon>Hypocreales</taxon>
        <taxon>Cordycipitaceae</taxon>
        <taxon>Lecanicillium</taxon>
    </lineage>
</organism>
<name>A0ACC1QYH7_9HYPO</name>
<reference evidence="1" key="1">
    <citation type="submission" date="2022-07" db="EMBL/GenBank/DDBJ databases">
        <title>Genome Sequence of Lecanicillium saksenae.</title>
        <authorList>
            <person name="Buettner E."/>
        </authorList>
    </citation>
    <scope>NUCLEOTIDE SEQUENCE</scope>
    <source>
        <strain evidence="1">VT-O1</strain>
    </source>
</reference>
<evidence type="ECO:0000313" key="1">
    <source>
        <dbReference type="EMBL" id="KAJ3495290.1"/>
    </source>
</evidence>
<proteinExistence type="predicted"/>
<sequence>MSVPFPNLYNHRKVAEASAKACDICYKMSTSVLITPDSKDFFYVCAVHLKDRYFCTPKIDEEAAKAKRERELDAEKEKLKKEYEEKQRRKKENEEASKKDKDKDDKKKDDKKDDKDDEQDAKKDGKDESEEETKTEEPRVFELKTTFYQQRLQRKRQAEAAKRDRERVSQPEASKCTYTHQYTQIDERRGFGQSSDNKLLFPDVILKDPSNRMPDAPAHVPKFNRLLYEFPTLRYPCCKGASLVGNENAHSPPQTRLEETTNTPPAPAITLHPRSNREVARRPKLHPTLVGLGAREILLAAMDFLISYLFPPVVTMAQAGGNTFSDCEDDPKHFGGETRKP</sequence>
<dbReference type="Proteomes" id="UP001148737">
    <property type="component" value="Unassembled WGS sequence"/>
</dbReference>
<keyword evidence="2" id="KW-1185">Reference proteome</keyword>
<accession>A0ACC1QYH7</accession>
<evidence type="ECO:0000313" key="2">
    <source>
        <dbReference type="Proteomes" id="UP001148737"/>
    </source>
</evidence>